<accession>B9S8C1</accession>
<name>B9S8C1_RICCO</name>
<dbReference type="EMBL" id="EQ973891">
    <property type="protein sequence ID" value="EEF40098.1"/>
    <property type="molecule type" value="Genomic_DNA"/>
</dbReference>
<evidence type="ECO:0000313" key="2">
    <source>
        <dbReference type="Proteomes" id="UP000008311"/>
    </source>
</evidence>
<dbReference type="InParanoid" id="B9S8C1"/>
<evidence type="ECO:0008006" key="3">
    <source>
        <dbReference type="Google" id="ProtNLM"/>
    </source>
</evidence>
<dbReference type="eggNOG" id="ENOG502RYMY">
    <property type="taxonomic scope" value="Eukaryota"/>
</dbReference>
<keyword evidence="2" id="KW-1185">Reference proteome</keyword>
<dbReference type="FunCoup" id="B9S8C1">
    <property type="interactions" value="52"/>
</dbReference>
<dbReference type="AlphaFoldDB" id="B9S8C1"/>
<dbReference type="Proteomes" id="UP000008311">
    <property type="component" value="Unassembled WGS sequence"/>
</dbReference>
<dbReference type="PANTHER" id="PTHR33785:SF12">
    <property type="entry name" value="DUF1685 FAMILY PROTEIN"/>
    <property type="match status" value="1"/>
</dbReference>
<gene>
    <name evidence="1" type="ORF">RCOM_1250530</name>
</gene>
<organism evidence="1 2">
    <name type="scientific">Ricinus communis</name>
    <name type="common">Castor bean</name>
    <dbReference type="NCBI Taxonomy" id="3988"/>
    <lineage>
        <taxon>Eukaryota</taxon>
        <taxon>Viridiplantae</taxon>
        <taxon>Streptophyta</taxon>
        <taxon>Embryophyta</taxon>
        <taxon>Tracheophyta</taxon>
        <taxon>Spermatophyta</taxon>
        <taxon>Magnoliopsida</taxon>
        <taxon>eudicotyledons</taxon>
        <taxon>Gunneridae</taxon>
        <taxon>Pentapetalae</taxon>
        <taxon>rosids</taxon>
        <taxon>fabids</taxon>
        <taxon>Malpighiales</taxon>
        <taxon>Euphorbiaceae</taxon>
        <taxon>Acalyphoideae</taxon>
        <taxon>Acalypheae</taxon>
        <taxon>Ricinus</taxon>
    </lineage>
</organism>
<dbReference type="STRING" id="3988.B9S8C1"/>
<dbReference type="PANTHER" id="PTHR33785">
    <property type="entry name" value="OS06G0550800 PROTEIN"/>
    <property type="match status" value="1"/>
</dbReference>
<protein>
    <recommendedName>
        <fullName evidence="3">DUF1685 domain-containing protein</fullName>
    </recommendedName>
</protein>
<reference evidence="2" key="1">
    <citation type="journal article" date="2010" name="Nat. Biotechnol.">
        <title>Draft genome sequence of the oilseed species Ricinus communis.</title>
        <authorList>
            <person name="Chan A.P."/>
            <person name="Crabtree J."/>
            <person name="Zhao Q."/>
            <person name="Lorenzi H."/>
            <person name="Orvis J."/>
            <person name="Puiu D."/>
            <person name="Melake-Berhan A."/>
            <person name="Jones K.M."/>
            <person name="Redman J."/>
            <person name="Chen G."/>
            <person name="Cahoon E.B."/>
            <person name="Gedil M."/>
            <person name="Stanke M."/>
            <person name="Haas B.J."/>
            <person name="Wortman J.R."/>
            <person name="Fraser-Liggett C.M."/>
            <person name="Ravel J."/>
            <person name="Rabinowicz P.D."/>
        </authorList>
    </citation>
    <scope>NUCLEOTIDE SEQUENCE [LARGE SCALE GENOMIC DNA]</scope>
    <source>
        <strain evidence="2">cv. Hale</strain>
    </source>
</reference>
<sequence length="292" mass="33274">MEGIFGDKLSLYIVLSEGQKKLHPIPTHKYQNSSRPPNSSIAATPSMEAQELMDLFDSCWFEMEIFKKQFSLSKSSGFDGNPLHQIQEIPQKPEFYRVPTIISRSMSDQLWPKTSFSSGFSLSPDSVLLNPKLQTILSGKEITEEGESSITPLQTERLNVQESPKKKARSRRKGKKALSKSLSELEFEEVKGFMDLGFVFSEEDKDSSLVSIIPGLQRLGNKDQEEEKKEEKNSAFDEGAVSRPYLSEAWEALDNRKKEEPLMNWRIPASTNEIDMKYNLKWWAHTVASTVR</sequence>
<evidence type="ECO:0000313" key="1">
    <source>
        <dbReference type="EMBL" id="EEF40098.1"/>
    </source>
</evidence>
<proteinExistence type="predicted"/>